<dbReference type="OrthoDB" id="10033535at2759"/>
<feature type="disulfide bond" evidence="6">
    <location>
        <begin position="147"/>
        <end position="163"/>
    </location>
</feature>
<dbReference type="CDD" id="cd03127">
    <property type="entry name" value="tetraspanin_LEL"/>
    <property type="match status" value="1"/>
</dbReference>
<feature type="disulfide bond" evidence="6">
    <location>
        <begin position="146"/>
        <end position="178"/>
    </location>
</feature>
<dbReference type="SUPFAM" id="SSF48652">
    <property type="entry name" value="Tetraspanin"/>
    <property type="match status" value="1"/>
</dbReference>
<dbReference type="EMBL" id="UZAE01015385">
    <property type="protein sequence ID" value="VDO15837.1"/>
    <property type="molecule type" value="Genomic_DNA"/>
</dbReference>
<reference evidence="8 9" key="2">
    <citation type="submission" date="2018-11" db="EMBL/GenBank/DDBJ databases">
        <authorList>
            <consortium name="Pathogen Informatics"/>
        </authorList>
    </citation>
    <scope>NUCLEOTIDE SEQUENCE [LARGE SCALE GENOMIC DNA]</scope>
</reference>
<proteinExistence type="inferred from homology"/>
<dbReference type="InterPro" id="IPR000301">
    <property type="entry name" value="Tetraspanin_animals"/>
</dbReference>
<dbReference type="Gene3D" id="1.10.1450.10">
    <property type="entry name" value="Tetraspanin"/>
    <property type="match status" value="1"/>
</dbReference>
<feature type="transmembrane region" description="Helical" evidence="7">
    <location>
        <begin position="190"/>
        <end position="215"/>
    </location>
</feature>
<dbReference type="Proteomes" id="UP000278807">
    <property type="component" value="Unassembled WGS sequence"/>
</dbReference>
<evidence type="ECO:0000256" key="1">
    <source>
        <dbReference type="ARBA" id="ARBA00004141"/>
    </source>
</evidence>
<dbReference type="InterPro" id="IPR018499">
    <property type="entry name" value="Tetraspanin/Peripherin"/>
</dbReference>
<evidence type="ECO:0000256" key="5">
    <source>
        <dbReference type="ARBA" id="ARBA00023136"/>
    </source>
</evidence>
<dbReference type="Pfam" id="PF00335">
    <property type="entry name" value="Tetraspanin"/>
    <property type="match status" value="1"/>
</dbReference>
<evidence type="ECO:0000256" key="3">
    <source>
        <dbReference type="ARBA" id="ARBA00022692"/>
    </source>
</evidence>
<dbReference type="STRING" id="102285.A0A0R3TZY6"/>
<keyword evidence="4 7" id="KW-1133">Transmembrane helix</keyword>
<accession>A0A0R3TZY6</accession>
<keyword evidence="6" id="KW-1015">Disulfide bond</keyword>
<reference evidence="10" key="1">
    <citation type="submission" date="2017-02" db="UniProtKB">
        <authorList>
            <consortium name="WormBaseParasite"/>
        </authorList>
    </citation>
    <scope>IDENTIFICATION</scope>
</reference>
<dbReference type="GO" id="GO:0005886">
    <property type="term" value="C:plasma membrane"/>
    <property type="evidence" value="ECO:0007669"/>
    <property type="project" value="TreeGrafter"/>
</dbReference>
<organism evidence="10">
    <name type="scientific">Rodentolepis nana</name>
    <name type="common">Dwarf tapeworm</name>
    <name type="synonym">Hymenolepis nana</name>
    <dbReference type="NCBI Taxonomy" id="102285"/>
    <lineage>
        <taxon>Eukaryota</taxon>
        <taxon>Metazoa</taxon>
        <taxon>Spiralia</taxon>
        <taxon>Lophotrochozoa</taxon>
        <taxon>Platyhelminthes</taxon>
        <taxon>Cestoda</taxon>
        <taxon>Eucestoda</taxon>
        <taxon>Cyclophyllidea</taxon>
        <taxon>Hymenolepididae</taxon>
        <taxon>Rodentolepis</taxon>
    </lineage>
</organism>
<dbReference type="InterPro" id="IPR008952">
    <property type="entry name" value="Tetraspanin_EC2_sf"/>
</dbReference>
<evidence type="ECO:0000313" key="10">
    <source>
        <dbReference type="WBParaSite" id="HNAJ_0001343501-mRNA-1"/>
    </source>
</evidence>
<keyword evidence="5 7" id="KW-0472">Membrane</keyword>
<comment type="subcellular location">
    <subcellularLocation>
        <location evidence="1 7">Membrane</location>
        <topology evidence="1 7">Multi-pass membrane protein</topology>
    </subcellularLocation>
</comment>
<keyword evidence="3 7" id="KW-0812">Transmembrane</keyword>
<dbReference type="PRINTS" id="PR00259">
    <property type="entry name" value="TMFOUR"/>
</dbReference>
<evidence type="ECO:0000313" key="8">
    <source>
        <dbReference type="EMBL" id="VDO15837.1"/>
    </source>
</evidence>
<name>A0A0R3TZY6_RODNA</name>
<gene>
    <name evidence="8" type="ORF">HNAJ_LOCUS13409</name>
</gene>
<dbReference type="PIRSF" id="PIRSF002419">
    <property type="entry name" value="Tetraspanin"/>
    <property type="match status" value="1"/>
</dbReference>
<feature type="transmembrane region" description="Helical" evidence="7">
    <location>
        <begin position="21"/>
        <end position="38"/>
    </location>
</feature>
<feature type="transmembrane region" description="Helical" evidence="7">
    <location>
        <begin position="50"/>
        <end position="75"/>
    </location>
</feature>
<dbReference type="PANTHER" id="PTHR19282:SF544">
    <property type="entry name" value="TETRASPANIN"/>
    <property type="match status" value="1"/>
</dbReference>
<evidence type="ECO:0000256" key="4">
    <source>
        <dbReference type="ARBA" id="ARBA00022989"/>
    </source>
</evidence>
<protein>
    <recommendedName>
        <fullName evidence="7">Tetraspanin</fullName>
    </recommendedName>
</protein>
<comment type="similarity">
    <text evidence="2 7">Belongs to the tetraspanin (TM4SF) family.</text>
</comment>
<evidence type="ECO:0000256" key="7">
    <source>
        <dbReference type="RuleBase" id="RU361218"/>
    </source>
</evidence>
<evidence type="ECO:0000256" key="6">
    <source>
        <dbReference type="PIRSR" id="PIRSR002419-1"/>
    </source>
</evidence>
<evidence type="ECO:0000313" key="9">
    <source>
        <dbReference type="Proteomes" id="UP000278807"/>
    </source>
</evidence>
<dbReference type="PANTHER" id="PTHR19282">
    <property type="entry name" value="TETRASPANIN"/>
    <property type="match status" value="1"/>
</dbReference>
<sequence length="218" mass="23591">MFYCIQHCRLCKLFFLQSSSDAKIAGIVMAGFGIFLLVESRLFGFSGASTLIPVLITIVGLIVLAVGVLGICGAIKMSRGILIAFAVAMGIIILAEIVVGSLLFVYKSKFKEGLAKYFGDAIRSIGKSKNTSTEFLLRKTQDAFKCCGAKGSDDWPYPCRSCCKLPIQRCAHYNREGCVDVIYAWISKNLLAFGAVIAILALLEIGAIVAAIFLIKQL</sequence>
<keyword evidence="9" id="KW-1185">Reference proteome</keyword>
<dbReference type="AlphaFoldDB" id="A0A0R3TZY6"/>
<dbReference type="WBParaSite" id="HNAJ_0001343501-mRNA-1">
    <property type="protein sequence ID" value="HNAJ_0001343501-mRNA-1"/>
    <property type="gene ID" value="HNAJ_0001343501"/>
</dbReference>
<feature type="transmembrane region" description="Helical" evidence="7">
    <location>
        <begin position="82"/>
        <end position="106"/>
    </location>
</feature>
<evidence type="ECO:0000256" key="2">
    <source>
        <dbReference type="ARBA" id="ARBA00006840"/>
    </source>
</evidence>